<reference evidence="1" key="2">
    <citation type="submission" date="2025-08" db="UniProtKB">
        <authorList>
            <consortium name="Ensembl"/>
        </authorList>
    </citation>
    <scope>IDENTIFICATION</scope>
</reference>
<proteinExistence type="predicted"/>
<dbReference type="PROSITE" id="PS00018">
    <property type="entry name" value="EF_HAND_1"/>
    <property type="match status" value="1"/>
</dbReference>
<dbReference type="AlphaFoldDB" id="H2ZQK4"/>
<reference evidence="1" key="3">
    <citation type="submission" date="2025-09" db="UniProtKB">
        <authorList>
            <consortium name="Ensembl"/>
        </authorList>
    </citation>
    <scope>IDENTIFICATION</scope>
</reference>
<dbReference type="HOGENOM" id="CLU_3227006_0_0_1"/>
<evidence type="ECO:0000313" key="1">
    <source>
        <dbReference type="Ensembl" id="ENSCSAVP00000019870.1"/>
    </source>
</evidence>
<dbReference type="InParanoid" id="H2ZQK4"/>
<dbReference type="Ensembl" id="ENSCSAVT00000020083.1">
    <property type="protein sequence ID" value="ENSCSAVP00000019870.1"/>
    <property type="gene ID" value="ENSCSAVG00000011670.1"/>
</dbReference>
<organism evidence="1 2">
    <name type="scientific">Ciona savignyi</name>
    <name type="common">Pacific transparent sea squirt</name>
    <dbReference type="NCBI Taxonomy" id="51511"/>
    <lineage>
        <taxon>Eukaryota</taxon>
        <taxon>Metazoa</taxon>
        <taxon>Chordata</taxon>
        <taxon>Tunicata</taxon>
        <taxon>Ascidiacea</taxon>
        <taxon>Phlebobranchia</taxon>
        <taxon>Cionidae</taxon>
        <taxon>Ciona</taxon>
    </lineage>
</organism>
<reference evidence="2" key="1">
    <citation type="submission" date="2003-08" db="EMBL/GenBank/DDBJ databases">
        <authorList>
            <person name="Birren B."/>
            <person name="Nusbaum C."/>
            <person name="Abebe A."/>
            <person name="Abouelleil A."/>
            <person name="Adekoya E."/>
            <person name="Ait-zahra M."/>
            <person name="Allen N."/>
            <person name="Allen T."/>
            <person name="An P."/>
            <person name="Anderson M."/>
            <person name="Anderson S."/>
            <person name="Arachchi H."/>
            <person name="Armbruster J."/>
            <person name="Bachantsang P."/>
            <person name="Baldwin J."/>
            <person name="Barry A."/>
            <person name="Bayul T."/>
            <person name="Blitshsteyn B."/>
            <person name="Bloom T."/>
            <person name="Blye J."/>
            <person name="Boguslavskiy L."/>
            <person name="Borowsky M."/>
            <person name="Boukhgalter B."/>
            <person name="Brunache A."/>
            <person name="Butler J."/>
            <person name="Calixte N."/>
            <person name="Calvo S."/>
            <person name="Camarata J."/>
            <person name="Campo K."/>
            <person name="Chang J."/>
            <person name="Cheshatsang Y."/>
            <person name="Citroen M."/>
            <person name="Collymore A."/>
            <person name="Considine T."/>
            <person name="Cook A."/>
            <person name="Cooke P."/>
            <person name="Corum B."/>
            <person name="Cuomo C."/>
            <person name="David R."/>
            <person name="Dawoe T."/>
            <person name="Degray S."/>
            <person name="Dodge S."/>
            <person name="Dooley K."/>
            <person name="Dorje P."/>
            <person name="Dorjee K."/>
            <person name="Dorris L."/>
            <person name="Duffey N."/>
            <person name="Dupes A."/>
            <person name="Elkins T."/>
            <person name="Engels R."/>
            <person name="Erickson J."/>
            <person name="Farina A."/>
            <person name="Faro S."/>
            <person name="Ferreira P."/>
            <person name="Fischer H."/>
            <person name="Fitzgerald M."/>
            <person name="Foley K."/>
            <person name="Gage D."/>
            <person name="Galagan J."/>
            <person name="Gearin G."/>
            <person name="Gnerre S."/>
            <person name="Gnirke A."/>
            <person name="Goyette A."/>
            <person name="Graham J."/>
            <person name="Grandbois E."/>
            <person name="Gyaltsen K."/>
            <person name="Hafez N."/>
            <person name="Hagopian D."/>
            <person name="Hagos B."/>
            <person name="Hall J."/>
            <person name="Hatcher B."/>
            <person name="Heller A."/>
            <person name="Higgins H."/>
            <person name="Honan T."/>
            <person name="Horn A."/>
            <person name="Houde N."/>
            <person name="Hughes L."/>
            <person name="Hulme W."/>
            <person name="Husby E."/>
            <person name="Iliev I."/>
            <person name="Jaffe D."/>
            <person name="Jones C."/>
            <person name="Kamal M."/>
            <person name="Kamat A."/>
            <person name="Kamvysselis M."/>
            <person name="Karlsson E."/>
            <person name="Kells C."/>
            <person name="Kieu A."/>
            <person name="Kisner P."/>
            <person name="Kodira C."/>
            <person name="Kulbokas E."/>
            <person name="Labutti K."/>
            <person name="Lama D."/>
            <person name="Landers T."/>
            <person name="Leger J."/>
            <person name="Levine S."/>
            <person name="Lewis D."/>
            <person name="Lewis T."/>
            <person name="Lindblad-toh K."/>
            <person name="Liu X."/>
            <person name="Lokyitsang T."/>
            <person name="Lokyitsang Y."/>
            <person name="Lucien O."/>
            <person name="Lui A."/>
            <person name="Ma L.J."/>
            <person name="Mabbitt R."/>
            <person name="Macdonald J."/>
            <person name="Maclean C."/>
            <person name="Major J."/>
            <person name="Manning J."/>
            <person name="Marabella R."/>
            <person name="Maru K."/>
            <person name="Matthews C."/>
            <person name="Mauceli E."/>
            <person name="Mccarthy M."/>
            <person name="Mcdonough S."/>
            <person name="Mcghee T."/>
            <person name="Meldrim J."/>
            <person name="Meneus L."/>
            <person name="Mesirov J."/>
            <person name="Mihalev A."/>
            <person name="Mihova T."/>
            <person name="Mikkelsen T."/>
            <person name="Mlenga V."/>
            <person name="Moru K."/>
            <person name="Mozes J."/>
            <person name="Mulrain L."/>
            <person name="Munson G."/>
            <person name="Naylor J."/>
            <person name="Newes C."/>
            <person name="Nguyen C."/>
            <person name="Nguyen N."/>
            <person name="Nguyen T."/>
            <person name="Nicol R."/>
            <person name="Nielsen C."/>
            <person name="Nizzari M."/>
            <person name="Norbu C."/>
            <person name="Norbu N."/>
            <person name="O'donnell P."/>
            <person name="Okoawo O."/>
            <person name="O'leary S."/>
            <person name="Omotosho B."/>
            <person name="O'neill K."/>
            <person name="Osman S."/>
            <person name="Parker S."/>
            <person name="Perrin D."/>
            <person name="Phunkhang P."/>
            <person name="Piqani B."/>
            <person name="Purcell S."/>
            <person name="Rachupka T."/>
            <person name="Ramasamy U."/>
            <person name="Rameau R."/>
            <person name="Ray V."/>
            <person name="Raymond C."/>
            <person name="Retta R."/>
            <person name="Richardson S."/>
            <person name="Rise C."/>
            <person name="Rodriguez J."/>
            <person name="Rogers J."/>
            <person name="Rogov P."/>
            <person name="Rutman M."/>
            <person name="Schupbach R."/>
            <person name="Seaman C."/>
            <person name="Settipalli S."/>
            <person name="Sharpe T."/>
            <person name="Sheridan J."/>
            <person name="Sherpa N."/>
            <person name="Shi J."/>
            <person name="Smirnov S."/>
            <person name="Smith C."/>
            <person name="Sougnez C."/>
            <person name="Spencer B."/>
            <person name="Stalker J."/>
            <person name="Stange-thomann N."/>
            <person name="Stavropoulos S."/>
            <person name="Stetson K."/>
            <person name="Stone C."/>
            <person name="Stone S."/>
            <person name="Stubbs M."/>
            <person name="Talamas J."/>
            <person name="Tchuinga P."/>
            <person name="Tenzing P."/>
            <person name="Tesfaye S."/>
            <person name="Theodore J."/>
            <person name="Thoulutsang Y."/>
            <person name="Topham K."/>
            <person name="Towey S."/>
            <person name="Tsamla T."/>
            <person name="Tsomo N."/>
            <person name="Vallee D."/>
            <person name="Vassiliev H."/>
            <person name="Venkataraman V."/>
            <person name="Vinson J."/>
            <person name="Vo A."/>
            <person name="Wade C."/>
            <person name="Wang S."/>
            <person name="Wangchuk T."/>
            <person name="Wangdi T."/>
            <person name="Whittaker C."/>
            <person name="Wilkinson J."/>
            <person name="Wu Y."/>
            <person name="Wyman D."/>
            <person name="Yadav S."/>
            <person name="Yang S."/>
            <person name="Yang X."/>
            <person name="Yeager S."/>
            <person name="Yee E."/>
            <person name="Young G."/>
            <person name="Zainoun J."/>
            <person name="Zembeck L."/>
            <person name="Zimmer A."/>
            <person name="Zody M."/>
            <person name="Lander E."/>
        </authorList>
    </citation>
    <scope>NUCLEOTIDE SEQUENCE [LARGE SCALE GENOMIC DNA]</scope>
</reference>
<evidence type="ECO:0000313" key="2">
    <source>
        <dbReference type="Proteomes" id="UP000007875"/>
    </source>
</evidence>
<protein>
    <recommendedName>
        <fullName evidence="3">EF-hand domain-containing protein</fullName>
    </recommendedName>
</protein>
<dbReference type="Proteomes" id="UP000007875">
    <property type="component" value="Unassembled WGS sequence"/>
</dbReference>
<accession>H2ZQK4</accession>
<sequence length="44" mass="4936">MSEYALVSPLQPTLPAMDRINSSLLWKFAQLDVNGDDVITSREL</sequence>
<evidence type="ECO:0008006" key="3">
    <source>
        <dbReference type="Google" id="ProtNLM"/>
    </source>
</evidence>
<name>H2ZQK4_CIOSA</name>
<dbReference type="InterPro" id="IPR018247">
    <property type="entry name" value="EF_Hand_1_Ca_BS"/>
</dbReference>
<keyword evidence="2" id="KW-1185">Reference proteome</keyword>